<organism evidence="1 2">
    <name type="scientific">Hypocrea virens (strain Gv29-8 / FGSC 10586)</name>
    <name type="common">Gliocladium virens</name>
    <name type="synonym">Trichoderma virens</name>
    <dbReference type="NCBI Taxonomy" id="413071"/>
    <lineage>
        <taxon>Eukaryota</taxon>
        <taxon>Fungi</taxon>
        <taxon>Dikarya</taxon>
        <taxon>Ascomycota</taxon>
        <taxon>Pezizomycotina</taxon>
        <taxon>Sordariomycetes</taxon>
        <taxon>Hypocreomycetidae</taxon>
        <taxon>Hypocreales</taxon>
        <taxon>Hypocreaceae</taxon>
        <taxon>Trichoderma</taxon>
    </lineage>
</organism>
<dbReference type="RefSeq" id="XP_013951978.1">
    <property type="nucleotide sequence ID" value="XM_014096503.1"/>
</dbReference>
<protein>
    <submittedName>
        <fullName evidence="1">Uncharacterized protein</fullName>
    </submittedName>
</protein>
<dbReference type="GO" id="GO:0016740">
    <property type="term" value="F:transferase activity"/>
    <property type="evidence" value="ECO:0007669"/>
    <property type="project" value="InterPro"/>
</dbReference>
<gene>
    <name evidence="1" type="ORF">TRIVIDRAFT_66681</name>
</gene>
<dbReference type="GeneID" id="25796867"/>
<dbReference type="EMBL" id="ABDF02000088">
    <property type="protein sequence ID" value="EHK17785.1"/>
    <property type="molecule type" value="Genomic_DNA"/>
</dbReference>
<dbReference type="Gene3D" id="3.40.366.10">
    <property type="entry name" value="Malonyl-Coenzyme A Acyl Carrier Protein, domain 2"/>
    <property type="match status" value="2"/>
</dbReference>
<dbReference type="eggNOG" id="KOG1202">
    <property type="taxonomic scope" value="Eukaryota"/>
</dbReference>
<dbReference type="HOGENOM" id="CLU_842146_0_0_1"/>
<accession>G9N6M6</accession>
<dbReference type="InterPro" id="IPR001227">
    <property type="entry name" value="Ac_transferase_dom_sf"/>
</dbReference>
<comment type="caution">
    <text evidence="1">The sequence shown here is derived from an EMBL/GenBank/DDBJ whole genome shotgun (WGS) entry which is preliminary data.</text>
</comment>
<evidence type="ECO:0000313" key="2">
    <source>
        <dbReference type="Proteomes" id="UP000007115"/>
    </source>
</evidence>
<dbReference type="Proteomes" id="UP000007115">
    <property type="component" value="Unassembled WGS sequence"/>
</dbReference>
<proteinExistence type="predicted"/>
<keyword evidence="2" id="KW-1185">Reference proteome</keyword>
<evidence type="ECO:0000313" key="1">
    <source>
        <dbReference type="EMBL" id="EHK17785.1"/>
    </source>
</evidence>
<name>G9N6M6_HYPVG</name>
<sequence>MSVTPNRHVLFFAGQGSHQHLTNPAHMRFGIFFASAVRPFTSNSRVLELMLFQSHNECKTVIEASGICTGILPAILAASFVSYSSPNFIASAVELFRLTFWIGLRASLPSRFPPNVEWQKTPCILSGTDGAYGDARILGIFGSKNISICGSNSRLNDIKSKLAAGNIDYRWANVHAVYHGGDQMQHTLQNTLNDVERRGIEFPNWDMLHIPLWSATDGSQNSEPKTKGKTLLDAALRSIFIDMVDWRTMSNKILNFHLKNLDTSSTAKVCLTVIGPGSKMLFHSFQVLKHPNLDMIESCFDYMSLPSSDDMPSLGYQSITLVVRAAPVSY</sequence>
<reference evidence="1 2" key="1">
    <citation type="journal article" date="2011" name="Genome Biol.">
        <title>Comparative genome sequence analysis underscores mycoparasitism as the ancestral life style of Trichoderma.</title>
        <authorList>
            <person name="Kubicek C.P."/>
            <person name="Herrera-Estrella A."/>
            <person name="Seidl-Seiboth V."/>
            <person name="Martinez D.A."/>
            <person name="Druzhinina I.S."/>
            <person name="Thon M."/>
            <person name="Zeilinger S."/>
            <person name="Casas-Flores S."/>
            <person name="Horwitz B.A."/>
            <person name="Mukherjee P.K."/>
            <person name="Mukherjee M."/>
            <person name="Kredics L."/>
            <person name="Alcaraz L.D."/>
            <person name="Aerts A."/>
            <person name="Antal Z."/>
            <person name="Atanasova L."/>
            <person name="Cervantes-Badillo M.G."/>
            <person name="Challacombe J."/>
            <person name="Chertkov O."/>
            <person name="McCluskey K."/>
            <person name="Coulpier F."/>
            <person name="Deshpande N."/>
            <person name="von Doehren H."/>
            <person name="Ebbole D.J."/>
            <person name="Esquivel-Naranjo E.U."/>
            <person name="Fekete E."/>
            <person name="Flipphi M."/>
            <person name="Glaser F."/>
            <person name="Gomez-Rodriguez E.Y."/>
            <person name="Gruber S."/>
            <person name="Han C."/>
            <person name="Henrissat B."/>
            <person name="Hermosa R."/>
            <person name="Hernandez-Onate M."/>
            <person name="Karaffa L."/>
            <person name="Kosti I."/>
            <person name="Le Crom S."/>
            <person name="Lindquist E."/>
            <person name="Lucas S."/>
            <person name="Luebeck M."/>
            <person name="Luebeck P.S."/>
            <person name="Margeot A."/>
            <person name="Metz B."/>
            <person name="Misra M."/>
            <person name="Nevalainen H."/>
            <person name="Omann M."/>
            <person name="Packer N."/>
            <person name="Perrone G."/>
            <person name="Uresti-Rivera E.E."/>
            <person name="Salamov A."/>
            <person name="Schmoll M."/>
            <person name="Seiboth B."/>
            <person name="Shapiro H."/>
            <person name="Sukno S."/>
            <person name="Tamayo-Ramos J.A."/>
            <person name="Tisch D."/>
            <person name="Wiest A."/>
            <person name="Wilkinson H.H."/>
            <person name="Zhang M."/>
            <person name="Coutinho P.M."/>
            <person name="Kenerley C.M."/>
            <person name="Monte E."/>
            <person name="Baker S.E."/>
            <person name="Grigoriev I.V."/>
        </authorList>
    </citation>
    <scope>NUCLEOTIDE SEQUENCE [LARGE SCALE GENOMIC DNA]</scope>
    <source>
        <strain evidence="2">Gv29-8 / FGSC 10586</strain>
    </source>
</reference>
<dbReference type="OrthoDB" id="5427394at2759"/>
<dbReference type="STRING" id="413071.G9N6M6"/>
<dbReference type="InParanoid" id="G9N6M6"/>
<dbReference type="VEuPathDB" id="FungiDB:TRIVIDRAFT_66681"/>
<dbReference type="AlphaFoldDB" id="G9N6M6"/>